<accession>A0A418T2C0</accession>
<dbReference type="Proteomes" id="UP000284202">
    <property type="component" value="Unassembled WGS sequence"/>
</dbReference>
<organism evidence="2 3">
    <name type="scientific">Paracoccus onubensis</name>
    <dbReference type="NCBI Taxonomy" id="1675788"/>
    <lineage>
        <taxon>Bacteria</taxon>
        <taxon>Pseudomonadati</taxon>
        <taxon>Pseudomonadota</taxon>
        <taxon>Alphaproteobacteria</taxon>
        <taxon>Rhodobacterales</taxon>
        <taxon>Paracoccaceae</taxon>
        <taxon>Paracoccus</taxon>
    </lineage>
</organism>
<protein>
    <submittedName>
        <fullName evidence="2">Uncharacterized protein</fullName>
    </submittedName>
</protein>
<reference evidence="3" key="1">
    <citation type="submission" date="2018-09" db="EMBL/GenBank/DDBJ databases">
        <title>Acidovorax cavernicola nov. sp. isolated from Gruta de las Maravillas (Aracena, Spain).</title>
        <authorList>
            <person name="Jurado V."/>
            <person name="Gutierrez-Patricio S."/>
            <person name="Gonzalez-Pimentel J.L."/>
            <person name="Miller A.Z."/>
            <person name="Laiz L."/>
            <person name="Saiz-Jimenez C."/>
        </authorList>
    </citation>
    <scope>NUCLEOTIDE SEQUENCE [LARGE SCALE GENOMIC DNA]</scope>
    <source>
        <strain evidence="3">1011MAR3C25</strain>
    </source>
</reference>
<dbReference type="AlphaFoldDB" id="A0A418T2C0"/>
<keyword evidence="1" id="KW-0472">Membrane</keyword>
<keyword evidence="3" id="KW-1185">Reference proteome</keyword>
<keyword evidence="1" id="KW-1133">Transmembrane helix</keyword>
<evidence type="ECO:0000313" key="2">
    <source>
        <dbReference type="EMBL" id="RJE87326.1"/>
    </source>
</evidence>
<evidence type="ECO:0000256" key="1">
    <source>
        <dbReference type="SAM" id="Phobius"/>
    </source>
</evidence>
<keyword evidence="1" id="KW-0812">Transmembrane</keyword>
<sequence length="77" mass="8289">MSQKHPSASEPGKSVVSEEVPFRCPDCEAPMEFGQKACSSCGYRRPAAARQTLIQWLLFIVIMSVILAAGIFLTGGS</sequence>
<feature type="transmembrane region" description="Helical" evidence="1">
    <location>
        <begin position="53"/>
        <end position="73"/>
    </location>
</feature>
<evidence type="ECO:0000313" key="3">
    <source>
        <dbReference type="Proteomes" id="UP000284202"/>
    </source>
</evidence>
<dbReference type="EMBL" id="QZCG01000003">
    <property type="protein sequence ID" value="RJE87326.1"/>
    <property type="molecule type" value="Genomic_DNA"/>
</dbReference>
<gene>
    <name evidence="2" type="ORF">D3P04_06225</name>
</gene>
<comment type="caution">
    <text evidence="2">The sequence shown here is derived from an EMBL/GenBank/DDBJ whole genome shotgun (WGS) entry which is preliminary data.</text>
</comment>
<proteinExistence type="predicted"/>
<name>A0A418T2C0_9RHOB</name>